<gene>
    <name evidence="12" type="ORF">BN9_072440</name>
</gene>
<evidence type="ECO:0000256" key="5">
    <source>
        <dbReference type="ARBA" id="ARBA00022857"/>
    </source>
</evidence>
<comment type="similarity">
    <text evidence="2">Belongs to the steroid 5-alpha reductase family.</text>
</comment>
<evidence type="ECO:0000256" key="6">
    <source>
        <dbReference type="ARBA" id="ARBA00022989"/>
    </source>
</evidence>
<dbReference type="OrthoDB" id="540503at2759"/>
<dbReference type="InterPro" id="IPR001104">
    <property type="entry name" value="3-oxo-5_a-steroid_4-DH_C"/>
</dbReference>
<dbReference type="FunCoup" id="A0A024GHR4">
    <property type="interactions" value="41"/>
</dbReference>
<comment type="caution">
    <text evidence="12">The sequence shown here is derived from an EMBL/GenBank/DDBJ whole genome shotgun (WGS) entry which is preliminary data.</text>
</comment>
<feature type="domain" description="3-oxo-5-alpha-steroid 4-dehydrogenase C-terminal" evidence="11">
    <location>
        <begin position="153"/>
        <end position="302"/>
    </location>
</feature>
<evidence type="ECO:0000256" key="7">
    <source>
        <dbReference type="ARBA" id="ARBA00023002"/>
    </source>
</evidence>
<dbReference type="PROSITE" id="PS50244">
    <property type="entry name" value="S5A_REDUCTASE"/>
    <property type="match status" value="1"/>
</dbReference>
<dbReference type="EMBL" id="CAIX01000123">
    <property type="protein sequence ID" value="CCI46315.1"/>
    <property type="molecule type" value="Genomic_DNA"/>
</dbReference>
<evidence type="ECO:0000313" key="13">
    <source>
        <dbReference type="Proteomes" id="UP000053237"/>
    </source>
</evidence>
<dbReference type="STRING" id="65357.A0A024GHR4"/>
<protein>
    <recommendedName>
        <fullName evidence="11">3-oxo-5-alpha-steroid 4-dehydrogenase C-terminal domain-containing protein</fullName>
    </recommendedName>
</protein>
<organism evidence="12 13">
    <name type="scientific">Albugo candida</name>
    <dbReference type="NCBI Taxonomy" id="65357"/>
    <lineage>
        <taxon>Eukaryota</taxon>
        <taxon>Sar</taxon>
        <taxon>Stramenopiles</taxon>
        <taxon>Oomycota</taxon>
        <taxon>Peronosporomycetes</taxon>
        <taxon>Albuginales</taxon>
        <taxon>Albuginaceae</taxon>
        <taxon>Albugo</taxon>
    </lineage>
</organism>
<evidence type="ECO:0000256" key="9">
    <source>
        <dbReference type="ARBA" id="ARBA00023136"/>
    </source>
</evidence>
<keyword evidence="5" id="KW-0521">NADP</keyword>
<evidence type="ECO:0000256" key="10">
    <source>
        <dbReference type="SAM" id="Phobius"/>
    </source>
</evidence>
<evidence type="ECO:0000256" key="3">
    <source>
        <dbReference type="ARBA" id="ARBA00022516"/>
    </source>
</evidence>
<dbReference type="Gene3D" id="3.10.20.90">
    <property type="entry name" value="Phosphatidylinositol 3-kinase Catalytic Subunit, Chain A, domain 1"/>
    <property type="match status" value="1"/>
</dbReference>
<evidence type="ECO:0000256" key="8">
    <source>
        <dbReference type="ARBA" id="ARBA00023098"/>
    </source>
</evidence>
<keyword evidence="6 10" id="KW-1133">Transmembrane helix</keyword>
<feature type="transmembrane region" description="Helical" evidence="10">
    <location>
        <begin position="164"/>
        <end position="182"/>
    </location>
</feature>
<evidence type="ECO:0000259" key="11">
    <source>
        <dbReference type="Pfam" id="PF02544"/>
    </source>
</evidence>
<keyword evidence="9 10" id="KW-0472">Membrane</keyword>
<dbReference type="SUPFAM" id="SSF54236">
    <property type="entry name" value="Ubiquitin-like"/>
    <property type="match status" value="1"/>
</dbReference>
<dbReference type="AlphaFoldDB" id="A0A024GHR4"/>
<keyword evidence="4 10" id="KW-0812">Transmembrane</keyword>
<dbReference type="Gene3D" id="1.20.120.1630">
    <property type="match status" value="1"/>
</dbReference>
<feature type="transmembrane region" description="Helical" evidence="10">
    <location>
        <begin position="244"/>
        <end position="268"/>
    </location>
</feature>
<dbReference type="InParanoid" id="A0A024GHR4"/>
<dbReference type="GO" id="GO:0005789">
    <property type="term" value="C:endoplasmic reticulum membrane"/>
    <property type="evidence" value="ECO:0007669"/>
    <property type="project" value="UniProtKB-SubCell"/>
</dbReference>
<proteinExistence type="inferred from homology"/>
<dbReference type="PANTHER" id="PTHR10556">
    <property type="entry name" value="3-OXO-5-ALPHA-STEROID 4-DEHYDROGENASE"/>
    <property type="match status" value="1"/>
</dbReference>
<feature type="transmembrane region" description="Helical" evidence="10">
    <location>
        <begin position="194"/>
        <end position="212"/>
    </location>
</feature>
<evidence type="ECO:0000256" key="2">
    <source>
        <dbReference type="ARBA" id="ARBA00007742"/>
    </source>
</evidence>
<dbReference type="Pfam" id="PF02544">
    <property type="entry name" value="Steroid_dh"/>
    <property type="match status" value="1"/>
</dbReference>
<dbReference type="GO" id="GO:0016627">
    <property type="term" value="F:oxidoreductase activity, acting on the CH-CH group of donors"/>
    <property type="evidence" value="ECO:0007669"/>
    <property type="project" value="InterPro"/>
</dbReference>
<evidence type="ECO:0000313" key="12">
    <source>
        <dbReference type="EMBL" id="CCI46315.1"/>
    </source>
</evidence>
<keyword evidence="7" id="KW-0560">Oxidoreductase</keyword>
<reference evidence="12 13" key="1">
    <citation type="submission" date="2012-05" db="EMBL/GenBank/DDBJ databases">
        <title>Recombination and specialization in a pathogen metapopulation.</title>
        <authorList>
            <person name="Gardiner A."/>
            <person name="Kemen E."/>
            <person name="Schultz-Larsen T."/>
            <person name="MacLean D."/>
            <person name="Van Oosterhout C."/>
            <person name="Jones J.D.G."/>
        </authorList>
    </citation>
    <scope>NUCLEOTIDE SEQUENCE [LARGE SCALE GENOMIC DNA]</scope>
    <source>
        <strain evidence="12 13">Ac Nc2</strain>
    </source>
</reference>
<dbReference type="InterPro" id="IPR039357">
    <property type="entry name" value="SRD5A/TECR"/>
</dbReference>
<sequence>MELKIVKIGKKSRDFGALDVSDSCSLKDLKSKFQKLHNVSYHRQSYKLRNGDDLKPLMDDMKPLKSMGVQNGSELVFKDLGPQIGYRTVFILEYLGPLLIVLLYSYRPWWIYGDQSNQKYFNNTARLGIICWNTHFIKRELETLFVHRFSHATMPMFNLFKNCAYYWCFGAAIGYPLCHPLYQSPSNQLQIQFGLLVFLLSEILNLAVHLQLRSLRPKDGSHARPIPKGPLFALVSCPNYTFEVMGWIGFCILTQIFYSYVFTLMGLLQMTQWALKKHRNYIKTYGTEYKILRRRAIIPLVL</sequence>
<keyword evidence="13" id="KW-1185">Reference proteome</keyword>
<evidence type="ECO:0000256" key="1">
    <source>
        <dbReference type="ARBA" id="ARBA00004477"/>
    </source>
</evidence>
<dbReference type="Proteomes" id="UP000053237">
    <property type="component" value="Unassembled WGS sequence"/>
</dbReference>
<dbReference type="GO" id="GO:0042761">
    <property type="term" value="P:very long-chain fatty acid biosynthetic process"/>
    <property type="evidence" value="ECO:0007669"/>
    <property type="project" value="TreeGrafter"/>
</dbReference>
<comment type="subcellular location">
    <subcellularLocation>
        <location evidence="1">Endoplasmic reticulum membrane</location>
        <topology evidence="1">Multi-pass membrane protein</topology>
    </subcellularLocation>
</comment>
<name>A0A024GHR4_9STRA</name>
<dbReference type="InterPro" id="IPR029071">
    <property type="entry name" value="Ubiquitin-like_domsf"/>
</dbReference>
<keyword evidence="3" id="KW-0444">Lipid biosynthesis</keyword>
<evidence type="ECO:0000256" key="4">
    <source>
        <dbReference type="ARBA" id="ARBA00022692"/>
    </source>
</evidence>
<keyword evidence="8" id="KW-0443">Lipid metabolism</keyword>
<feature type="transmembrane region" description="Helical" evidence="10">
    <location>
        <begin position="84"/>
        <end position="106"/>
    </location>
</feature>
<accession>A0A024GHR4</accession>
<dbReference type="PANTHER" id="PTHR10556:SF28">
    <property type="entry name" value="VERY-LONG-CHAIN ENOYL-COA REDUCTASE"/>
    <property type="match status" value="1"/>
</dbReference>